<keyword evidence="2" id="KW-1185">Reference proteome</keyword>
<dbReference type="RefSeq" id="WP_179756316.1">
    <property type="nucleotide sequence ID" value="NZ_JACCBU010000001.1"/>
</dbReference>
<dbReference type="AlphaFoldDB" id="A0A7Y9LBU6"/>
<dbReference type="Gene3D" id="3.10.28.20">
    <property type="entry name" value="Acetamidase/Formamidase-like domains"/>
    <property type="match status" value="1"/>
</dbReference>
<dbReference type="EMBL" id="JACCBU010000001">
    <property type="protein sequence ID" value="NYE74189.1"/>
    <property type="molecule type" value="Genomic_DNA"/>
</dbReference>
<accession>A0A7Y9LBU6</accession>
<name>A0A7Y9LBU6_9ACTN</name>
<dbReference type="Proteomes" id="UP000569914">
    <property type="component" value="Unassembled WGS sequence"/>
</dbReference>
<evidence type="ECO:0000313" key="2">
    <source>
        <dbReference type="Proteomes" id="UP000569914"/>
    </source>
</evidence>
<organism evidence="1 2">
    <name type="scientific">Microlunatus parietis</name>
    <dbReference type="NCBI Taxonomy" id="682979"/>
    <lineage>
        <taxon>Bacteria</taxon>
        <taxon>Bacillati</taxon>
        <taxon>Actinomycetota</taxon>
        <taxon>Actinomycetes</taxon>
        <taxon>Propionibacteriales</taxon>
        <taxon>Propionibacteriaceae</taxon>
        <taxon>Microlunatus</taxon>
    </lineage>
</organism>
<comment type="caution">
    <text evidence="1">The sequence shown here is derived from an EMBL/GenBank/DDBJ whole genome shotgun (WGS) entry which is preliminary data.</text>
</comment>
<protein>
    <submittedName>
        <fullName evidence="1">Uncharacterized protein</fullName>
    </submittedName>
</protein>
<evidence type="ECO:0000313" key="1">
    <source>
        <dbReference type="EMBL" id="NYE74189.1"/>
    </source>
</evidence>
<gene>
    <name evidence="1" type="ORF">BKA15_005518</name>
</gene>
<reference evidence="1 2" key="1">
    <citation type="submission" date="2020-07" db="EMBL/GenBank/DDBJ databases">
        <title>Sequencing the genomes of 1000 actinobacteria strains.</title>
        <authorList>
            <person name="Klenk H.-P."/>
        </authorList>
    </citation>
    <scope>NUCLEOTIDE SEQUENCE [LARGE SCALE GENOMIC DNA]</scope>
    <source>
        <strain evidence="1 2">DSM 22083</strain>
    </source>
</reference>
<sequence length="96" mass="10564">MSHGAGLSHLCSRFVESESYRQCISDAAMHVAYAQDVSFEEANAWLGAIGDLRVSSVVAHTPTYRMDVPHEVLRPVVELLSEVDRPLLPSSPTRGR</sequence>
<proteinExistence type="predicted"/>